<protein>
    <submittedName>
        <fullName evidence="2">Pollen-specific leucine-rich repeat extensin-like protein 4</fullName>
    </submittedName>
</protein>
<evidence type="ECO:0000313" key="3">
    <source>
        <dbReference type="Proteomes" id="UP001140949"/>
    </source>
</evidence>
<evidence type="ECO:0000313" key="2">
    <source>
        <dbReference type="EMBL" id="KAJ6799072.1"/>
    </source>
</evidence>
<sequence>MYMRKPSPTEILLFIPRSHPRLYATLFSVHLYSNPARAIHPPPSRHPSPPPITHPPLPHTSPTTQPPSTNTVSGPVRPCPNPSYSTNTKQLPCPCRQADTDVPTTPTAHLVQCRRAAPVPRASARPRTRSATMEVPPFAWLWEHVAMADVPPRPARRSLPGHPHARAPATGTVLLPSATTRTADTGRRLLVASCTLSRDWRLVHRDSSWPTAASKLAASWPRLHIPSLRPSVDPVAKPPTRSSHELQRHRGLASVPMHLAPVKPHHRGLADEPAPRRGFPPCSTFGGSSFATAERHAKSSPPCRRSPWFSRDHS</sequence>
<dbReference type="AlphaFoldDB" id="A0AAX6E4T3"/>
<reference evidence="2" key="2">
    <citation type="submission" date="2023-04" db="EMBL/GenBank/DDBJ databases">
        <authorList>
            <person name="Bruccoleri R.E."/>
            <person name="Oakeley E.J."/>
            <person name="Faust A.-M."/>
            <person name="Dessus-Babus S."/>
            <person name="Altorfer M."/>
            <person name="Burckhardt D."/>
            <person name="Oertli M."/>
            <person name="Naumann U."/>
            <person name="Petersen F."/>
            <person name="Wong J."/>
        </authorList>
    </citation>
    <scope>NUCLEOTIDE SEQUENCE</scope>
    <source>
        <strain evidence="2">GSM-AAB239-AS_SAM_17_03QT</strain>
        <tissue evidence="2">Leaf</tissue>
    </source>
</reference>
<feature type="compositionally biased region" description="Pro residues" evidence="1">
    <location>
        <begin position="40"/>
        <end position="59"/>
    </location>
</feature>
<dbReference type="EMBL" id="JANAVB010040018">
    <property type="protein sequence ID" value="KAJ6799072.1"/>
    <property type="molecule type" value="Genomic_DNA"/>
</dbReference>
<proteinExistence type="predicted"/>
<organism evidence="2 3">
    <name type="scientific">Iris pallida</name>
    <name type="common">Sweet iris</name>
    <dbReference type="NCBI Taxonomy" id="29817"/>
    <lineage>
        <taxon>Eukaryota</taxon>
        <taxon>Viridiplantae</taxon>
        <taxon>Streptophyta</taxon>
        <taxon>Embryophyta</taxon>
        <taxon>Tracheophyta</taxon>
        <taxon>Spermatophyta</taxon>
        <taxon>Magnoliopsida</taxon>
        <taxon>Liliopsida</taxon>
        <taxon>Asparagales</taxon>
        <taxon>Iridaceae</taxon>
        <taxon>Iridoideae</taxon>
        <taxon>Irideae</taxon>
        <taxon>Iris</taxon>
    </lineage>
</organism>
<dbReference type="Proteomes" id="UP001140949">
    <property type="component" value="Unassembled WGS sequence"/>
</dbReference>
<reference evidence="2" key="1">
    <citation type="journal article" date="2023" name="GigaByte">
        <title>Genome assembly of the bearded iris, Iris pallida Lam.</title>
        <authorList>
            <person name="Bruccoleri R.E."/>
            <person name="Oakeley E.J."/>
            <person name="Faust A.M.E."/>
            <person name="Altorfer M."/>
            <person name="Dessus-Babus S."/>
            <person name="Burckhardt D."/>
            <person name="Oertli M."/>
            <person name="Naumann U."/>
            <person name="Petersen F."/>
            <person name="Wong J."/>
        </authorList>
    </citation>
    <scope>NUCLEOTIDE SEQUENCE</scope>
    <source>
        <strain evidence="2">GSM-AAB239-AS_SAM_17_03QT</strain>
    </source>
</reference>
<feature type="region of interest" description="Disordered" evidence="1">
    <location>
        <begin position="38"/>
        <end position="75"/>
    </location>
</feature>
<evidence type="ECO:0000256" key="1">
    <source>
        <dbReference type="SAM" id="MobiDB-lite"/>
    </source>
</evidence>
<name>A0AAX6E4T3_IRIPA</name>
<accession>A0AAX6E4T3</accession>
<gene>
    <name evidence="2" type="ORF">M6B38_209210</name>
</gene>
<comment type="caution">
    <text evidence="2">The sequence shown here is derived from an EMBL/GenBank/DDBJ whole genome shotgun (WGS) entry which is preliminary data.</text>
</comment>
<keyword evidence="3" id="KW-1185">Reference proteome</keyword>
<feature type="compositionally biased region" description="Low complexity" evidence="1">
    <location>
        <begin position="60"/>
        <end position="71"/>
    </location>
</feature>
<feature type="region of interest" description="Disordered" evidence="1">
    <location>
        <begin position="264"/>
        <end position="314"/>
    </location>
</feature>